<reference evidence="1" key="1">
    <citation type="submission" date="2019-08" db="EMBL/GenBank/DDBJ databases">
        <authorList>
            <person name="Kucharzyk K."/>
            <person name="Murdoch R.W."/>
            <person name="Higgins S."/>
            <person name="Loffler F."/>
        </authorList>
    </citation>
    <scope>NUCLEOTIDE SEQUENCE</scope>
</reference>
<organism evidence="1">
    <name type="scientific">bioreactor metagenome</name>
    <dbReference type="NCBI Taxonomy" id="1076179"/>
    <lineage>
        <taxon>unclassified sequences</taxon>
        <taxon>metagenomes</taxon>
        <taxon>ecological metagenomes</taxon>
    </lineage>
</organism>
<dbReference type="EMBL" id="VSSQ01040373">
    <property type="protein sequence ID" value="MPM93597.1"/>
    <property type="molecule type" value="Genomic_DNA"/>
</dbReference>
<proteinExistence type="predicted"/>
<gene>
    <name evidence="1" type="ORF">SDC9_140737</name>
</gene>
<sequence length="297" mass="31935">MSDLILNQFESLYGGMMAVQSQTFDGLSSTLADAQTELNSFMGAGYNETRKAGLRSEIDFLSGENGLAMQEAYSAIGAWQADLENQKESYIRKALEDAMDTDEYVAAKQAGDAAEMGRIIMAAKVQGQNEYNASEGAMLQRESELSLIQSIREDTGLNSEYWDAGYKLGLEFSKGRAAATMNGEWAKTSISGAWTDDGGNVHGGQSASGWTDDGGNYHAYAYGLPRVPYDNFPAMLHEGERVLTASEARGYGQGREQSGGVNITVTGNSFGGAYSAEEVAREIAIQVLRAAELSIPQ</sequence>
<accession>A0A645DW48</accession>
<comment type="caution">
    <text evidence="1">The sequence shown here is derived from an EMBL/GenBank/DDBJ whole genome shotgun (WGS) entry which is preliminary data.</text>
</comment>
<dbReference type="AlphaFoldDB" id="A0A645DW48"/>
<protein>
    <submittedName>
        <fullName evidence="1">Uncharacterized protein</fullName>
    </submittedName>
</protein>
<evidence type="ECO:0000313" key="1">
    <source>
        <dbReference type="EMBL" id="MPM93597.1"/>
    </source>
</evidence>
<name>A0A645DW48_9ZZZZ</name>